<dbReference type="Proteomes" id="UP000603227">
    <property type="component" value="Unassembled WGS sequence"/>
</dbReference>
<reference evidence="2" key="2">
    <citation type="submission" date="2020-09" db="EMBL/GenBank/DDBJ databases">
        <authorList>
            <person name="Sun Q."/>
            <person name="Zhou Y."/>
        </authorList>
    </citation>
    <scope>NUCLEOTIDE SEQUENCE</scope>
    <source>
        <strain evidence="2">CGMCC 4.7403</strain>
    </source>
</reference>
<dbReference type="EMBL" id="BNAT01000019">
    <property type="protein sequence ID" value="GHE34253.1"/>
    <property type="molecule type" value="Genomic_DNA"/>
</dbReference>
<dbReference type="AlphaFoldDB" id="A0A918Z315"/>
<comment type="caution">
    <text evidence="2">The sequence shown here is derived from an EMBL/GenBank/DDBJ whole genome shotgun (WGS) entry which is preliminary data.</text>
</comment>
<evidence type="ECO:0000256" key="1">
    <source>
        <dbReference type="SAM" id="MobiDB-lite"/>
    </source>
</evidence>
<feature type="region of interest" description="Disordered" evidence="1">
    <location>
        <begin position="62"/>
        <end position="81"/>
    </location>
</feature>
<organism evidence="2 3">
    <name type="scientific">Streptomyces capitiformicae</name>
    <dbReference type="NCBI Taxonomy" id="2014920"/>
    <lineage>
        <taxon>Bacteria</taxon>
        <taxon>Bacillati</taxon>
        <taxon>Actinomycetota</taxon>
        <taxon>Actinomycetes</taxon>
        <taxon>Kitasatosporales</taxon>
        <taxon>Streptomycetaceae</taxon>
        <taxon>Streptomyces</taxon>
    </lineage>
</organism>
<evidence type="ECO:0000313" key="2">
    <source>
        <dbReference type="EMBL" id="GHE34253.1"/>
    </source>
</evidence>
<protein>
    <submittedName>
        <fullName evidence="2">Uncharacterized protein</fullName>
    </submittedName>
</protein>
<reference evidence="2" key="1">
    <citation type="journal article" date="2014" name="Int. J. Syst. Evol. Microbiol.">
        <title>Complete genome sequence of Corynebacterium casei LMG S-19264T (=DSM 44701T), isolated from a smear-ripened cheese.</title>
        <authorList>
            <consortium name="US DOE Joint Genome Institute (JGI-PGF)"/>
            <person name="Walter F."/>
            <person name="Albersmeier A."/>
            <person name="Kalinowski J."/>
            <person name="Ruckert C."/>
        </authorList>
    </citation>
    <scope>NUCLEOTIDE SEQUENCE</scope>
    <source>
        <strain evidence="2">CGMCC 4.7403</strain>
    </source>
</reference>
<gene>
    <name evidence="2" type="ORF">GCM10017771_51730</name>
</gene>
<keyword evidence="3" id="KW-1185">Reference proteome</keyword>
<sequence>MVASLPMNQTVKMLRNPILIVLLDRKSASGLTELLAPRLRQRGLDVQIERLHVHLPRVLKARTADPLPGPARPEPVGRGQT</sequence>
<evidence type="ECO:0000313" key="3">
    <source>
        <dbReference type="Proteomes" id="UP000603227"/>
    </source>
</evidence>
<proteinExistence type="predicted"/>
<name>A0A918Z315_9ACTN</name>
<accession>A0A918Z315</accession>